<sequence>SPASFLSSRFSVFFSLRLSGRSDEELEEKEE</sequence>
<gene>
    <name evidence="1" type="ORF">S12H4_22302</name>
</gene>
<name>X1R1H8_9ZZZZ</name>
<evidence type="ECO:0000313" key="1">
    <source>
        <dbReference type="EMBL" id="GAI74627.1"/>
    </source>
</evidence>
<organism evidence="1">
    <name type="scientific">marine sediment metagenome</name>
    <dbReference type="NCBI Taxonomy" id="412755"/>
    <lineage>
        <taxon>unclassified sequences</taxon>
        <taxon>metagenomes</taxon>
        <taxon>ecological metagenomes</taxon>
    </lineage>
</organism>
<comment type="caution">
    <text evidence="1">The sequence shown here is derived from an EMBL/GenBank/DDBJ whole genome shotgun (WGS) entry which is preliminary data.</text>
</comment>
<accession>X1R1H8</accession>
<dbReference type="EMBL" id="BARW01011603">
    <property type="protein sequence ID" value="GAI74627.1"/>
    <property type="molecule type" value="Genomic_DNA"/>
</dbReference>
<proteinExistence type="predicted"/>
<dbReference type="AlphaFoldDB" id="X1R1H8"/>
<reference evidence="1" key="1">
    <citation type="journal article" date="2014" name="Front. Microbiol.">
        <title>High frequency of phylogenetically diverse reductive dehalogenase-homologous genes in deep subseafloor sedimentary metagenomes.</title>
        <authorList>
            <person name="Kawai M."/>
            <person name="Futagami T."/>
            <person name="Toyoda A."/>
            <person name="Takaki Y."/>
            <person name="Nishi S."/>
            <person name="Hori S."/>
            <person name="Arai W."/>
            <person name="Tsubouchi T."/>
            <person name="Morono Y."/>
            <person name="Uchiyama I."/>
            <person name="Ito T."/>
            <person name="Fujiyama A."/>
            <person name="Inagaki F."/>
            <person name="Takami H."/>
        </authorList>
    </citation>
    <scope>NUCLEOTIDE SEQUENCE</scope>
    <source>
        <strain evidence="1">Expedition CK06-06</strain>
    </source>
</reference>
<feature type="non-terminal residue" evidence="1">
    <location>
        <position position="1"/>
    </location>
</feature>
<protein>
    <submittedName>
        <fullName evidence="1">Uncharacterized protein</fullName>
    </submittedName>
</protein>